<feature type="non-terminal residue" evidence="2">
    <location>
        <position position="1"/>
    </location>
</feature>
<evidence type="ECO:0000256" key="1">
    <source>
        <dbReference type="SAM" id="Phobius"/>
    </source>
</evidence>
<keyword evidence="1" id="KW-0812">Transmembrane</keyword>
<protein>
    <submittedName>
        <fullName evidence="2">Sodium:solute symporter</fullName>
    </submittedName>
</protein>
<feature type="transmembrane region" description="Helical" evidence="1">
    <location>
        <begin position="18"/>
        <end position="37"/>
    </location>
</feature>
<evidence type="ECO:0000313" key="3">
    <source>
        <dbReference type="Proteomes" id="UP000713222"/>
    </source>
</evidence>
<reference evidence="2" key="1">
    <citation type="submission" date="2018-10" db="EMBL/GenBank/DDBJ databases">
        <title>Iterative Subtractive Binning of Freshwater Chronoseries Metagenomes Recovers Nearly Complete Genomes from over Four Hundred Novel Species.</title>
        <authorList>
            <person name="Rodriguez-R L.M."/>
            <person name="Tsementzi D."/>
            <person name="Luo C."/>
            <person name="Konstantinidis K.T."/>
        </authorList>
    </citation>
    <scope>NUCLEOTIDE SEQUENCE</scope>
    <source>
        <strain evidence="2">WB7_6_001</strain>
    </source>
</reference>
<organism evidence="2 3">
    <name type="scientific">Candidatus Fonsibacter lacus</name>
    <dbReference type="NCBI Taxonomy" id="2576439"/>
    <lineage>
        <taxon>Bacteria</taxon>
        <taxon>Pseudomonadati</taxon>
        <taxon>Pseudomonadota</taxon>
        <taxon>Alphaproteobacteria</taxon>
        <taxon>Candidatus Pelagibacterales</taxon>
        <taxon>Candidatus Pelagibacterales incertae sedis</taxon>
        <taxon>Candidatus Fonsibacter</taxon>
    </lineage>
</organism>
<dbReference type="Proteomes" id="UP000713222">
    <property type="component" value="Unassembled WGS sequence"/>
</dbReference>
<accession>A0A964V3F4</accession>
<dbReference type="AlphaFoldDB" id="A0A964V3F4"/>
<proteinExistence type="predicted"/>
<name>A0A964V3F4_9PROT</name>
<evidence type="ECO:0000313" key="2">
    <source>
        <dbReference type="EMBL" id="NBN88511.1"/>
    </source>
</evidence>
<keyword evidence="1" id="KW-0472">Membrane</keyword>
<sequence length="41" mass="4855">VGGIFNKSIFNEIFTNSLLFWSFLFATFSPMIFDLIYRKTK</sequence>
<gene>
    <name evidence="2" type="ORF">EBV32_05450</name>
</gene>
<comment type="caution">
    <text evidence="2">The sequence shown here is derived from an EMBL/GenBank/DDBJ whole genome shotgun (WGS) entry which is preliminary data.</text>
</comment>
<keyword evidence="1" id="KW-1133">Transmembrane helix</keyword>
<dbReference type="EMBL" id="RGET01000150">
    <property type="protein sequence ID" value="NBN88511.1"/>
    <property type="molecule type" value="Genomic_DNA"/>
</dbReference>